<comment type="caution">
    <text evidence="1">The sequence shown here is derived from an EMBL/GenBank/DDBJ whole genome shotgun (WGS) entry which is preliminary data.</text>
</comment>
<organism evidence="1 2">
    <name type="scientific">Alienimonas chondri</name>
    <dbReference type="NCBI Taxonomy" id="2681879"/>
    <lineage>
        <taxon>Bacteria</taxon>
        <taxon>Pseudomonadati</taxon>
        <taxon>Planctomycetota</taxon>
        <taxon>Planctomycetia</taxon>
        <taxon>Planctomycetales</taxon>
        <taxon>Planctomycetaceae</taxon>
        <taxon>Alienimonas</taxon>
    </lineage>
</organism>
<dbReference type="RefSeq" id="WP_171188849.1">
    <property type="nucleotide sequence ID" value="NZ_WTPX01000123.1"/>
</dbReference>
<evidence type="ECO:0008006" key="3">
    <source>
        <dbReference type="Google" id="ProtNLM"/>
    </source>
</evidence>
<sequence>MSVARPLGFVAAWAALLVVVPLASAQKRITVTRAAPLLHLIPADAVGGMTVDASRVRTDRLFRRSFAPLLAAGEPMAEPLDELGLRIDQVEGVAIFLPPAPAPDPEDRYPRREPFGEPIFLFRATEPFEGPARLIERGIAQMLPDGRTLAISDGRGNAGALEALGAANAPAAGSAAALAEKLGEQAPAALLAFGDVTIVRGMMLRELDFAARQEDEWIPAFGLLRPAIAEADAYAVAVDLQDGALSARLVAASPGAEAAGRLKRTAEAAVTLAENVLNGLPAAMMRRDPGEAAIVTLVANALRKVAASIEVGADVVGAGPDGNGGAARVTVSVTADAEVTAAGANLMVAVFNEEFRRGRDYPRPVREVEVQDAEEAADAEDMIRERAIRGGIDER</sequence>
<evidence type="ECO:0000313" key="1">
    <source>
        <dbReference type="EMBL" id="NNJ27129.1"/>
    </source>
</evidence>
<name>A0ABX1VG77_9PLAN</name>
<accession>A0ABX1VG77</accession>
<dbReference type="EMBL" id="WTPX01000123">
    <property type="protein sequence ID" value="NNJ27129.1"/>
    <property type="molecule type" value="Genomic_DNA"/>
</dbReference>
<proteinExistence type="predicted"/>
<gene>
    <name evidence="1" type="ORF">LzC2_32280</name>
</gene>
<evidence type="ECO:0000313" key="2">
    <source>
        <dbReference type="Proteomes" id="UP000609651"/>
    </source>
</evidence>
<keyword evidence="2" id="KW-1185">Reference proteome</keyword>
<dbReference type="Proteomes" id="UP000609651">
    <property type="component" value="Unassembled WGS sequence"/>
</dbReference>
<reference evidence="1 2" key="1">
    <citation type="journal article" date="2020" name="Syst. Appl. Microbiol.">
        <title>Alienimonas chondri sp. nov., a novel planctomycete isolated from the biofilm of the red alga Chondrus crispus.</title>
        <authorList>
            <person name="Vitorino I."/>
            <person name="Albuquerque L."/>
            <person name="Wiegand S."/>
            <person name="Kallscheuer N."/>
            <person name="da Costa M.S."/>
            <person name="Lobo-da-Cunha A."/>
            <person name="Jogler C."/>
            <person name="Lage O.M."/>
        </authorList>
    </citation>
    <scope>NUCLEOTIDE SEQUENCE [LARGE SCALE GENOMIC DNA]</scope>
    <source>
        <strain evidence="1 2">LzC2</strain>
    </source>
</reference>
<protein>
    <recommendedName>
        <fullName evidence="3">DUF2066 domain-containing protein</fullName>
    </recommendedName>
</protein>